<dbReference type="InterPro" id="IPR042778">
    <property type="entry name" value="ZCWPW1/ZCWPW2"/>
</dbReference>
<gene>
    <name evidence="7" type="ORF">H257_01023</name>
</gene>
<organism evidence="7">
    <name type="scientific">Aphanomyces astaci</name>
    <name type="common">Crayfish plague agent</name>
    <dbReference type="NCBI Taxonomy" id="112090"/>
    <lineage>
        <taxon>Eukaryota</taxon>
        <taxon>Sar</taxon>
        <taxon>Stramenopiles</taxon>
        <taxon>Oomycota</taxon>
        <taxon>Saprolegniomycetes</taxon>
        <taxon>Saprolegniales</taxon>
        <taxon>Verrucalvaceae</taxon>
        <taxon>Aphanomyces</taxon>
    </lineage>
</organism>
<dbReference type="SMART" id="SM00249">
    <property type="entry name" value="PHD"/>
    <property type="match status" value="3"/>
</dbReference>
<dbReference type="Gene3D" id="3.30.40.100">
    <property type="match status" value="3"/>
</dbReference>
<dbReference type="PANTHER" id="PTHR15999:SF2">
    <property type="entry name" value="ZINC FINGER CW-TYPE PWWP DOMAIN PROTEIN 1"/>
    <property type="match status" value="1"/>
</dbReference>
<feature type="domain" description="CW-type" evidence="6">
    <location>
        <begin position="510"/>
        <end position="565"/>
    </location>
</feature>
<dbReference type="Gene3D" id="3.30.40.10">
    <property type="entry name" value="Zinc/RING finger domain, C3HC4 (zinc finger)"/>
    <property type="match status" value="1"/>
</dbReference>
<sequence length="946" mass="103147">MADSGGESSSSSSSSDTLLVRKQRLLSSSDVKKPTVHAPDSICDRCDALLDNGSIILACTGACFRKFHIACCPNEIQSSSWQCVDCRTNSHPCFVCQETTRNHPDDPVVACRAAGCGKFYHLACVTRLPLTRVLEGVAAFICPLHTCHQCEGQSHGGAADQAIRCTRCPRAYHATCFPPSGFERLCSTRGLCHAHFGAATDDDDDKRTKKEHKKDKKDKKKKKKKDKKQKKDKKSVNDETYTPPPPRPANPPVEPQVSTGPDDVPMPHTILPTAPQISSLPSCLPLFRPLQERAKSGGLKPPPLVVVAPLQPPPPLALPPIESPPPLNITIPTSQHVVPSDATDDDAAKALSARNKKKKKRKRVRASAVLLTPTEEDAKWVQCDRCKKWRTVPPQLDLSAMSNTAWYCIMNDWDVRYASCDVPEEVVEPKAKKAKLNDDMDDDNDVPIMAPGTPPSAAAAAPPPVSIKPEQPDGMKKETKLTKKQRAKLKSTVQRGKLATPALPGGVDSSAKEIEWVQCESKTCGKWRVVPPSIDIASLPIKWYCSLNTWAPSLATCAAENPSDVESLWQSKAVKSPPPPPSKQPPRQGKGSPRHQSLHLQGALPTVGDAVVAAAALALPSSVDSPSGHVDSPVGGKNKKIKPPELIPVLEWAQCEKCNKWRKLPAHVKSVNLPDKWFCSMNHWNPAVASCSVPEETDHEPVPARVPMPIGPRPKRGKLSYRELLYAGNGHLRKAFTDESSTLSFEFEGTLFHRDDQYRKSSMYLAPMASMLAPSNPPNSPLATPDIGDGEAADLTGPELDTLKRCVVAVLKQADSRGKSIVDLVAALHSDKGAVPTTAPPSSSSAFYSYAAVDRAVQAMVASGDMEAFQDERLVTVTVPIKISSYASAYYVAGENNHETRTWKERHTGPHLLYRRKIQYKQPLKMAKPWKQKGFTGWTKTTTTLS</sequence>
<dbReference type="Pfam" id="PF22908">
    <property type="entry name" value="PHD_NSD"/>
    <property type="match status" value="1"/>
</dbReference>
<evidence type="ECO:0000313" key="7">
    <source>
        <dbReference type="EMBL" id="ETV87458.1"/>
    </source>
</evidence>
<feature type="region of interest" description="Disordered" evidence="5">
    <location>
        <begin position="568"/>
        <end position="598"/>
    </location>
</feature>
<dbReference type="InterPro" id="IPR001965">
    <property type="entry name" value="Znf_PHD"/>
</dbReference>
<dbReference type="OrthoDB" id="757982at2759"/>
<feature type="domain" description="CW-type" evidence="6">
    <location>
        <begin position="646"/>
        <end position="699"/>
    </location>
</feature>
<keyword evidence="1" id="KW-0479">Metal-binding</keyword>
<evidence type="ECO:0000256" key="4">
    <source>
        <dbReference type="ARBA" id="ARBA00022833"/>
    </source>
</evidence>
<evidence type="ECO:0000256" key="1">
    <source>
        <dbReference type="ARBA" id="ARBA00022723"/>
    </source>
</evidence>
<dbReference type="InterPro" id="IPR055197">
    <property type="entry name" value="PHDvar_NSD"/>
</dbReference>
<dbReference type="GO" id="GO:0008270">
    <property type="term" value="F:zinc ion binding"/>
    <property type="evidence" value="ECO:0007669"/>
    <property type="project" value="UniProtKB-KW"/>
</dbReference>
<dbReference type="PANTHER" id="PTHR15999">
    <property type="entry name" value="ZINC FINGER CW-TYPE PWWP DOMAIN PROTEIN 1"/>
    <property type="match status" value="1"/>
</dbReference>
<reference evidence="7" key="1">
    <citation type="submission" date="2013-12" db="EMBL/GenBank/DDBJ databases">
        <title>The Genome Sequence of Aphanomyces astaci APO3.</title>
        <authorList>
            <consortium name="The Broad Institute Genomics Platform"/>
            <person name="Russ C."/>
            <person name="Tyler B."/>
            <person name="van West P."/>
            <person name="Dieguez-Uribeondo J."/>
            <person name="Young S.K."/>
            <person name="Zeng Q."/>
            <person name="Gargeya S."/>
            <person name="Fitzgerald M."/>
            <person name="Abouelleil A."/>
            <person name="Alvarado L."/>
            <person name="Chapman S.B."/>
            <person name="Gainer-Dewar J."/>
            <person name="Goldberg J."/>
            <person name="Griggs A."/>
            <person name="Gujja S."/>
            <person name="Hansen M."/>
            <person name="Howarth C."/>
            <person name="Imamovic A."/>
            <person name="Ireland A."/>
            <person name="Larimer J."/>
            <person name="McCowan C."/>
            <person name="Murphy C."/>
            <person name="Pearson M."/>
            <person name="Poon T.W."/>
            <person name="Priest M."/>
            <person name="Roberts A."/>
            <person name="Saif S."/>
            <person name="Shea T."/>
            <person name="Sykes S."/>
            <person name="Wortman J."/>
            <person name="Nusbaum C."/>
            <person name="Birren B."/>
        </authorList>
    </citation>
    <scope>NUCLEOTIDE SEQUENCE [LARGE SCALE GENOMIC DNA]</scope>
    <source>
        <strain evidence="7">APO3</strain>
    </source>
</reference>
<dbReference type="InterPro" id="IPR055198">
    <property type="entry name" value="NSD_PHD"/>
</dbReference>
<dbReference type="Pfam" id="PF23004">
    <property type="entry name" value="PHDvar_NSD"/>
    <property type="match status" value="1"/>
</dbReference>
<dbReference type="CDD" id="cd15566">
    <property type="entry name" value="PHD3_NSD"/>
    <property type="match status" value="1"/>
</dbReference>
<feature type="compositionally biased region" description="Basic and acidic residues" evidence="5">
    <location>
        <begin position="470"/>
        <end position="481"/>
    </location>
</feature>
<protein>
    <recommendedName>
        <fullName evidence="6">CW-type domain-containing protein</fullName>
    </recommendedName>
</protein>
<feature type="domain" description="CW-type" evidence="6">
    <location>
        <begin position="374"/>
        <end position="428"/>
    </location>
</feature>
<dbReference type="InterPro" id="IPR013083">
    <property type="entry name" value="Znf_RING/FYVE/PHD"/>
</dbReference>
<evidence type="ECO:0000259" key="6">
    <source>
        <dbReference type="PROSITE" id="PS51050"/>
    </source>
</evidence>
<feature type="compositionally biased region" description="Pro residues" evidence="5">
    <location>
        <begin position="242"/>
        <end position="254"/>
    </location>
</feature>
<keyword evidence="3" id="KW-0863">Zinc-finger</keyword>
<dbReference type="AlphaFoldDB" id="W4H8L9"/>
<evidence type="ECO:0000256" key="5">
    <source>
        <dbReference type="SAM" id="MobiDB-lite"/>
    </source>
</evidence>
<dbReference type="CDD" id="cd15565">
    <property type="entry name" value="PHD2_NSD"/>
    <property type="match status" value="1"/>
</dbReference>
<dbReference type="VEuPathDB" id="FungiDB:H257_01023"/>
<dbReference type="GO" id="GO:0006338">
    <property type="term" value="P:chromatin remodeling"/>
    <property type="evidence" value="ECO:0007669"/>
    <property type="project" value="UniProtKB-ARBA"/>
</dbReference>
<evidence type="ECO:0000256" key="2">
    <source>
        <dbReference type="ARBA" id="ARBA00022737"/>
    </source>
</evidence>
<dbReference type="InterPro" id="IPR011124">
    <property type="entry name" value="Znf_CW"/>
</dbReference>
<keyword evidence="4" id="KW-0862">Zinc</keyword>
<accession>W4H8L9</accession>
<feature type="compositionally biased region" description="Basic residues" evidence="5">
    <location>
        <begin position="209"/>
        <end position="233"/>
    </location>
</feature>
<dbReference type="GO" id="GO:0005634">
    <property type="term" value="C:nucleus"/>
    <property type="evidence" value="ECO:0007669"/>
    <property type="project" value="TreeGrafter"/>
</dbReference>
<dbReference type="EMBL" id="KI913115">
    <property type="protein sequence ID" value="ETV87458.1"/>
    <property type="molecule type" value="Genomic_DNA"/>
</dbReference>
<dbReference type="PROSITE" id="PS51050">
    <property type="entry name" value="ZF_CW"/>
    <property type="match status" value="3"/>
</dbReference>
<dbReference type="RefSeq" id="XP_009822321.1">
    <property type="nucleotide sequence ID" value="XM_009824019.1"/>
</dbReference>
<proteinExistence type="predicted"/>
<dbReference type="GeneID" id="20803019"/>
<name>W4H8L9_APHAT</name>
<evidence type="ECO:0000256" key="3">
    <source>
        <dbReference type="ARBA" id="ARBA00022771"/>
    </source>
</evidence>
<dbReference type="InterPro" id="IPR019786">
    <property type="entry name" value="Zinc_finger_PHD-type_CS"/>
</dbReference>
<dbReference type="STRING" id="112090.W4H8L9"/>
<feature type="region of interest" description="Disordered" evidence="5">
    <location>
        <begin position="197"/>
        <end position="278"/>
    </location>
</feature>
<dbReference type="PROSITE" id="PS01359">
    <property type="entry name" value="ZF_PHD_1"/>
    <property type="match status" value="1"/>
</dbReference>
<dbReference type="Pfam" id="PF07496">
    <property type="entry name" value="zf-CW"/>
    <property type="match status" value="3"/>
</dbReference>
<feature type="region of interest" description="Disordered" evidence="5">
    <location>
        <begin position="436"/>
        <end position="493"/>
    </location>
</feature>
<keyword evidence="2" id="KW-0677">Repeat</keyword>